<dbReference type="AlphaFoldDB" id="A0A2Z6MX19"/>
<gene>
    <name evidence="1" type="ORF">TSUD_293120</name>
</gene>
<dbReference type="Proteomes" id="UP000242715">
    <property type="component" value="Unassembled WGS sequence"/>
</dbReference>
<keyword evidence="2" id="KW-1185">Reference proteome</keyword>
<sequence>MSEWRDYASSEPPINLDDARSRLVDDGIDYSHQLAKSDHSILYLLDTIEATLDQGPCDHKIKGGSDS</sequence>
<evidence type="ECO:0000313" key="2">
    <source>
        <dbReference type="Proteomes" id="UP000242715"/>
    </source>
</evidence>
<protein>
    <submittedName>
        <fullName evidence="1">Uncharacterized protein</fullName>
    </submittedName>
</protein>
<dbReference type="EMBL" id="DF973657">
    <property type="protein sequence ID" value="GAU37154.1"/>
    <property type="molecule type" value="Genomic_DNA"/>
</dbReference>
<reference evidence="2" key="1">
    <citation type="journal article" date="2017" name="Front. Plant Sci.">
        <title>Climate Clever Clovers: New Paradigm to Reduce the Environmental Footprint of Ruminants by Breeding Low Methanogenic Forages Utilizing Haplotype Variation.</title>
        <authorList>
            <person name="Kaur P."/>
            <person name="Appels R."/>
            <person name="Bayer P.E."/>
            <person name="Keeble-Gagnere G."/>
            <person name="Wang J."/>
            <person name="Hirakawa H."/>
            <person name="Shirasawa K."/>
            <person name="Vercoe P."/>
            <person name="Stefanova K."/>
            <person name="Durmic Z."/>
            <person name="Nichols P."/>
            <person name="Revell C."/>
            <person name="Isobe S.N."/>
            <person name="Edwards D."/>
            <person name="Erskine W."/>
        </authorList>
    </citation>
    <scope>NUCLEOTIDE SEQUENCE [LARGE SCALE GENOMIC DNA]</scope>
    <source>
        <strain evidence="2">cv. Daliak</strain>
    </source>
</reference>
<organism evidence="1 2">
    <name type="scientific">Trifolium subterraneum</name>
    <name type="common">Subterranean clover</name>
    <dbReference type="NCBI Taxonomy" id="3900"/>
    <lineage>
        <taxon>Eukaryota</taxon>
        <taxon>Viridiplantae</taxon>
        <taxon>Streptophyta</taxon>
        <taxon>Embryophyta</taxon>
        <taxon>Tracheophyta</taxon>
        <taxon>Spermatophyta</taxon>
        <taxon>Magnoliopsida</taxon>
        <taxon>eudicotyledons</taxon>
        <taxon>Gunneridae</taxon>
        <taxon>Pentapetalae</taxon>
        <taxon>rosids</taxon>
        <taxon>fabids</taxon>
        <taxon>Fabales</taxon>
        <taxon>Fabaceae</taxon>
        <taxon>Papilionoideae</taxon>
        <taxon>50 kb inversion clade</taxon>
        <taxon>NPAAA clade</taxon>
        <taxon>Hologalegina</taxon>
        <taxon>IRL clade</taxon>
        <taxon>Trifolieae</taxon>
        <taxon>Trifolium</taxon>
    </lineage>
</organism>
<accession>A0A2Z6MX19</accession>
<proteinExistence type="predicted"/>
<name>A0A2Z6MX19_TRISU</name>
<evidence type="ECO:0000313" key="1">
    <source>
        <dbReference type="EMBL" id="GAU37154.1"/>
    </source>
</evidence>